<dbReference type="STRING" id="321339.SAMN05444340_110147"/>
<organism evidence="1 2">
    <name type="scientific">Citreimonas salinaria</name>
    <dbReference type="NCBI Taxonomy" id="321339"/>
    <lineage>
        <taxon>Bacteria</taxon>
        <taxon>Pseudomonadati</taxon>
        <taxon>Pseudomonadota</taxon>
        <taxon>Alphaproteobacteria</taxon>
        <taxon>Rhodobacterales</taxon>
        <taxon>Roseobacteraceae</taxon>
        <taxon>Citreimonas</taxon>
    </lineage>
</organism>
<evidence type="ECO:0008006" key="3">
    <source>
        <dbReference type="Google" id="ProtNLM"/>
    </source>
</evidence>
<dbReference type="RefSeq" id="WP_089883895.1">
    <property type="nucleotide sequence ID" value="NZ_FNPF01000010.1"/>
</dbReference>
<dbReference type="InterPro" id="IPR029044">
    <property type="entry name" value="Nucleotide-diphossugar_trans"/>
</dbReference>
<gene>
    <name evidence="1" type="ORF">SAMN05444340_110147</name>
</gene>
<accession>A0A1H3KWC6</accession>
<dbReference type="Gene3D" id="3.90.550.10">
    <property type="entry name" value="Spore Coat Polysaccharide Biosynthesis Protein SpsA, Chain A"/>
    <property type="match status" value="1"/>
</dbReference>
<sequence length="230" mass="26319">MISGVVFITAGEPYTRDACAAARSVRDSNPALQIDLFCDAAAAVPDGIFDRIHVIDTPHRRSKVDCLPLSRFDRTLYLDSDIRVVADLSSMFALLERFDFAAAHAHARNRSQTNARWRHDIPDAFPQLNGGVLLYRKCDKVQELLRDWAQSFSDAGFAKDQVTLRELVWLSDVRLFVLPPEYNVRYPKYLKVWDEDEAKAKILHFKTFNSAEDTNRRKRPLKSLFGLFKG</sequence>
<dbReference type="SUPFAM" id="SSF53448">
    <property type="entry name" value="Nucleotide-diphospho-sugar transferases"/>
    <property type="match status" value="1"/>
</dbReference>
<keyword evidence="2" id="KW-1185">Reference proteome</keyword>
<dbReference type="AlphaFoldDB" id="A0A1H3KWC6"/>
<protein>
    <recommendedName>
        <fullName evidence="3">Nucleotide-diphospho-sugar transferase</fullName>
    </recommendedName>
</protein>
<evidence type="ECO:0000313" key="1">
    <source>
        <dbReference type="EMBL" id="SDY56380.1"/>
    </source>
</evidence>
<proteinExistence type="predicted"/>
<name>A0A1H3KWC6_9RHOB</name>
<evidence type="ECO:0000313" key="2">
    <source>
        <dbReference type="Proteomes" id="UP000199286"/>
    </source>
</evidence>
<dbReference type="EMBL" id="FNPF01000010">
    <property type="protein sequence ID" value="SDY56380.1"/>
    <property type="molecule type" value="Genomic_DNA"/>
</dbReference>
<dbReference type="OrthoDB" id="181606at2"/>
<reference evidence="1 2" key="1">
    <citation type="submission" date="2016-10" db="EMBL/GenBank/DDBJ databases">
        <authorList>
            <person name="de Groot N.N."/>
        </authorList>
    </citation>
    <scope>NUCLEOTIDE SEQUENCE [LARGE SCALE GENOMIC DNA]</scope>
    <source>
        <strain evidence="1 2">DSM 26880</strain>
    </source>
</reference>
<dbReference type="Proteomes" id="UP000199286">
    <property type="component" value="Unassembled WGS sequence"/>
</dbReference>